<feature type="domain" description="4Fe-4S ferredoxin-type" evidence="16">
    <location>
        <begin position="579"/>
        <end position="608"/>
    </location>
</feature>
<evidence type="ECO:0000256" key="9">
    <source>
        <dbReference type="ARBA" id="ARBA00023002"/>
    </source>
</evidence>
<evidence type="ECO:0000313" key="18">
    <source>
        <dbReference type="EMBL" id="LAC22747.1"/>
    </source>
</evidence>
<dbReference type="GO" id="GO:0004174">
    <property type="term" value="F:electron-transferring-flavoprotein dehydrogenase activity"/>
    <property type="evidence" value="ECO:0007669"/>
    <property type="project" value="UniProtKB-UniRule"/>
</dbReference>
<dbReference type="InterPro" id="IPR049398">
    <property type="entry name" value="ETF-QO/FixC_UQ-bd"/>
</dbReference>
<name>A0A2P2I752_9CRUS</name>
<evidence type="ECO:0000256" key="15">
    <source>
        <dbReference type="SAM" id="MobiDB-lite"/>
    </source>
</evidence>
<evidence type="ECO:0000256" key="10">
    <source>
        <dbReference type="ARBA" id="ARBA00023004"/>
    </source>
</evidence>
<reference evidence="18" key="1">
    <citation type="submission" date="2017-11" db="EMBL/GenBank/DDBJ databases">
        <title>The sensing device of the deep-sea amphipod.</title>
        <authorList>
            <person name="Kobayashi H."/>
            <person name="Nagahama T."/>
            <person name="Arai W."/>
            <person name="Sasagawa Y."/>
            <person name="Umeda M."/>
            <person name="Hayashi T."/>
            <person name="Nikaido I."/>
            <person name="Watanabe H."/>
            <person name="Oguri K."/>
            <person name="Kitazato H."/>
            <person name="Fujioka K."/>
            <person name="Kido Y."/>
            <person name="Takami H."/>
        </authorList>
    </citation>
    <scope>NUCLEOTIDE SEQUENCE</scope>
    <source>
        <tissue evidence="18">Whole body</tissue>
    </source>
</reference>
<evidence type="ECO:0000256" key="4">
    <source>
        <dbReference type="ARBA" id="ARBA00022485"/>
    </source>
</evidence>
<evidence type="ECO:0000256" key="6">
    <source>
        <dbReference type="ARBA" id="ARBA00022723"/>
    </source>
</evidence>
<evidence type="ECO:0000256" key="5">
    <source>
        <dbReference type="ARBA" id="ARBA00022630"/>
    </source>
</evidence>
<keyword evidence="8 14" id="KW-0249">Electron transport</keyword>
<evidence type="ECO:0000256" key="13">
    <source>
        <dbReference type="ARBA" id="ARBA00052682"/>
    </source>
</evidence>
<organism evidence="17">
    <name type="scientific">Hirondellea gigas</name>
    <dbReference type="NCBI Taxonomy" id="1518452"/>
    <lineage>
        <taxon>Eukaryota</taxon>
        <taxon>Metazoa</taxon>
        <taxon>Ecdysozoa</taxon>
        <taxon>Arthropoda</taxon>
        <taxon>Crustacea</taxon>
        <taxon>Multicrustacea</taxon>
        <taxon>Malacostraca</taxon>
        <taxon>Eumalacostraca</taxon>
        <taxon>Peracarida</taxon>
        <taxon>Amphipoda</taxon>
        <taxon>Amphilochidea</taxon>
        <taxon>Lysianassida</taxon>
        <taxon>Lysianassidira</taxon>
        <taxon>Lysianassoidea</taxon>
        <taxon>Lysianassidae</taxon>
        <taxon>Hirondellea</taxon>
    </lineage>
</organism>
<comment type="function">
    <text evidence="2 14">Accepts electrons from ETF and reduces ubiquinone.</text>
</comment>
<accession>A0A2P2I752</accession>
<dbReference type="PANTHER" id="PTHR10617">
    <property type="entry name" value="ELECTRON TRANSFER FLAVOPROTEIN-UBIQUINONE OXIDOREDUCTASE"/>
    <property type="match status" value="1"/>
</dbReference>
<keyword evidence="5 14" id="KW-0285">Flavoprotein</keyword>
<dbReference type="GO" id="GO:0051539">
    <property type="term" value="F:4 iron, 4 sulfur cluster binding"/>
    <property type="evidence" value="ECO:0007669"/>
    <property type="project" value="UniProtKB-UniRule"/>
</dbReference>
<comment type="cofactor">
    <cofactor evidence="14">
        <name>[4Fe-4S] cluster</name>
        <dbReference type="ChEBI" id="CHEBI:49883"/>
    </cofactor>
    <text evidence="14">Binds 1 [4Fe-4S] cluster.</text>
</comment>
<evidence type="ECO:0000256" key="2">
    <source>
        <dbReference type="ARBA" id="ARBA00002819"/>
    </source>
</evidence>
<dbReference type="InterPro" id="IPR007859">
    <property type="entry name" value="ETF-QO/FixX_C"/>
</dbReference>
<dbReference type="InterPro" id="IPR036188">
    <property type="entry name" value="FAD/NAD-bd_sf"/>
</dbReference>
<dbReference type="PRINTS" id="PR00411">
    <property type="entry name" value="PNDRDTASEI"/>
</dbReference>
<keyword evidence="12 14" id="KW-0830">Ubiquinone</keyword>
<dbReference type="FunFam" id="3.30.70.20:FF:000012">
    <property type="entry name" value="Electron transfer flavoprotein-ubiquinone oxidoreductase, mitochondrial"/>
    <property type="match status" value="1"/>
</dbReference>
<dbReference type="PROSITE" id="PS51379">
    <property type="entry name" value="4FE4S_FER_2"/>
    <property type="match status" value="1"/>
</dbReference>
<dbReference type="Gene3D" id="3.30.9.90">
    <property type="match status" value="1"/>
</dbReference>
<dbReference type="InterPro" id="IPR040156">
    <property type="entry name" value="ETF-QO"/>
</dbReference>
<dbReference type="PANTHER" id="PTHR10617:SF107">
    <property type="entry name" value="ELECTRON TRANSFER FLAVOPROTEIN-UBIQUINONE OXIDOREDUCTASE, MITOCHONDRIAL"/>
    <property type="match status" value="1"/>
</dbReference>
<feature type="compositionally biased region" description="Basic and acidic residues" evidence="15">
    <location>
        <begin position="53"/>
        <end position="66"/>
    </location>
</feature>
<dbReference type="Pfam" id="PF21162">
    <property type="entry name" value="ETFQO_UQ-bd"/>
    <property type="match status" value="1"/>
</dbReference>
<dbReference type="SUPFAM" id="SSF51905">
    <property type="entry name" value="FAD/NAD(P)-binding domain"/>
    <property type="match status" value="1"/>
</dbReference>
<keyword evidence="10 14" id="KW-0408">Iron</keyword>
<keyword evidence="7 14" id="KW-0274">FAD</keyword>
<evidence type="ECO:0000256" key="11">
    <source>
        <dbReference type="ARBA" id="ARBA00023014"/>
    </source>
</evidence>
<dbReference type="GO" id="GO:0046872">
    <property type="term" value="F:metal ion binding"/>
    <property type="evidence" value="ECO:0007669"/>
    <property type="project" value="UniProtKB-KW"/>
</dbReference>
<dbReference type="Pfam" id="PF05187">
    <property type="entry name" value="Fer4_ETF_QO"/>
    <property type="match status" value="1"/>
</dbReference>
<comment type="cofactor">
    <cofactor evidence="1 14">
        <name>FAD</name>
        <dbReference type="ChEBI" id="CHEBI:57692"/>
    </cofactor>
</comment>
<dbReference type="EMBL" id="IACT01003508">
    <property type="protein sequence ID" value="LAC22747.1"/>
    <property type="molecule type" value="mRNA"/>
</dbReference>
<proteinExistence type="evidence at transcript level"/>
<keyword evidence="11 14" id="KW-0411">Iron-sulfur</keyword>
<keyword evidence="6 14" id="KW-0479">Metal-binding</keyword>
<evidence type="ECO:0000256" key="7">
    <source>
        <dbReference type="ARBA" id="ARBA00022827"/>
    </source>
</evidence>
<evidence type="ECO:0000256" key="12">
    <source>
        <dbReference type="ARBA" id="ARBA00023075"/>
    </source>
</evidence>
<dbReference type="Pfam" id="PF07992">
    <property type="entry name" value="Pyr_redox_2"/>
    <property type="match status" value="1"/>
</dbReference>
<dbReference type="InterPro" id="IPR023753">
    <property type="entry name" value="FAD/NAD-binding_dom"/>
</dbReference>
<evidence type="ECO:0000259" key="16">
    <source>
        <dbReference type="PROSITE" id="PS51379"/>
    </source>
</evidence>
<evidence type="ECO:0000256" key="3">
    <source>
        <dbReference type="ARBA" id="ARBA00022448"/>
    </source>
</evidence>
<dbReference type="Gene3D" id="3.30.70.20">
    <property type="match status" value="1"/>
</dbReference>
<protein>
    <recommendedName>
        <fullName evidence="14">Electron transfer flavoprotein-ubiquinone oxidoreductase</fullName>
        <shortName evidence="14">ETF-QO</shortName>
        <ecNumber evidence="14">1.5.5.1</ecNumber>
    </recommendedName>
</protein>
<comment type="catalytic activity">
    <reaction evidence="13 14">
        <text>a ubiquinone + reduced [electron-transfer flavoprotein] = a ubiquinol + oxidized [electron-transfer flavoprotein] + H(+)</text>
        <dbReference type="Rhea" id="RHEA:24052"/>
        <dbReference type="Rhea" id="RHEA-COMP:9565"/>
        <dbReference type="Rhea" id="RHEA-COMP:9566"/>
        <dbReference type="Rhea" id="RHEA-COMP:10685"/>
        <dbReference type="Rhea" id="RHEA-COMP:10686"/>
        <dbReference type="ChEBI" id="CHEBI:15378"/>
        <dbReference type="ChEBI" id="CHEBI:16389"/>
        <dbReference type="ChEBI" id="CHEBI:17976"/>
        <dbReference type="ChEBI" id="CHEBI:57692"/>
        <dbReference type="ChEBI" id="CHEBI:58307"/>
        <dbReference type="EC" id="1.5.5.1"/>
    </reaction>
</comment>
<dbReference type="SUPFAM" id="SSF54373">
    <property type="entry name" value="FAD-linked reductases, C-terminal domain"/>
    <property type="match status" value="1"/>
</dbReference>
<dbReference type="InterPro" id="IPR017896">
    <property type="entry name" value="4Fe4S_Fe-S-bd"/>
</dbReference>
<evidence type="ECO:0000313" key="17">
    <source>
        <dbReference type="EMBL" id="LAB69838.1"/>
    </source>
</evidence>
<evidence type="ECO:0000256" key="14">
    <source>
        <dbReference type="RuleBase" id="RU366068"/>
    </source>
</evidence>
<evidence type="ECO:0000256" key="8">
    <source>
        <dbReference type="ARBA" id="ARBA00022982"/>
    </source>
</evidence>
<dbReference type="SUPFAM" id="SSF54862">
    <property type="entry name" value="4Fe-4S ferredoxins"/>
    <property type="match status" value="1"/>
</dbReference>
<evidence type="ECO:0000256" key="1">
    <source>
        <dbReference type="ARBA" id="ARBA00001974"/>
    </source>
</evidence>
<dbReference type="EMBL" id="IACF01004244">
    <property type="protein sequence ID" value="LAB69838.1"/>
    <property type="molecule type" value="mRNA"/>
</dbReference>
<dbReference type="AlphaFoldDB" id="A0A2P2I752"/>
<feature type="region of interest" description="Disordered" evidence="15">
    <location>
        <begin position="45"/>
        <end position="66"/>
    </location>
</feature>
<keyword evidence="9 14" id="KW-0560">Oxidoreductase</keyword>
<dbReference type="Gene3D" id="3.50.50.60">
    <property type="entry name" value="FAD/NAD(P)-binding domain"/>
    <property type="match status" value="1"/>
</dbReference>
<keyword evidence="3 14" id="KW-0813">Transport</keyword>
<keyword evidence="4" id="KW-0004">4Fe-4S</keyword>
<dbReference type="GO" id="GO:0005743">
    <property type="term" value="C:mitochondrial inner membrane"/>
    <property type="evidence" value="ECO:0007669"/>
    <property type="project" value="TreeGrafter"/>
</dbReference>
<reference evidence="17" key="2">
    <citation type="journal article" date="2018" name="Biosci. Biotechnol. Biochem.">
        <title>Polysaccharide hydrolase of the hadal zone amphipods Hirondellea gigas.</title>
        <authorList>
            <person name="Kobayashi H."/>
            <person name="Nagahama T."/>
            <person name="Arai W."/>
            <person name="Sasagawa Y."/>
            <person name="Umeda M."/>
            <person name="Hayashi T."/>
            <person name="Nikaido I."/>
            <person name="Watanabe H."/>
            <person name="Oguri K."/>
            <person name="Kitazato H."/>
            <person name="Fujioka K."/>
            <person name="Kido Y."/>
            <person name="Takami H."/>
        </authorList>
    </citation>
    <scope>NUCLEOTIDE SEQUENCE</scope>
    <source>
        <tissue evidence="17">Whole body</tissue>
    </source>
</reference>
<dbReference type="EC" id="1.5.5.1" evidence="14"/>
<sequence length="619" mass="67997">MTARVLGRLLHADIISGSRQCWHRSSSAWQRSGVSTSAALMQQPRLTTHYTRNPREQDDRWTDQSMERESYPADVVIVGGGPAGLSAAIRLAQLAQAGGKEMTIVVLEKAAELGQHTLSGACLETRALDELLPNWRDLGAPIHTSVTHDKFALLTETGRINVPILPGMPMYNVGNYIVRLGHVVSWLGKQAEALGVEVYPGQPASELLFAEDGSLKGVATADSGIAKDGSPKDSFQRGMEFYAKCTIFAEGCHGHLAKQLYHKYDLRKDCQPQTYGIGLKELWQIPKENHKPGTIEHTVGWPLDKHTYGGTFMYHFEDGGECLLSLGLVMGLDYTNPHVSPFKELQRFKHHPSIQPTLQGGTRLQYGARALNEGGLQSLPKLTFPGGCLVGCSPGFMNVPKIKGTHNAMKSAMLAAEAVYDSISSNEEAETVEPAQYEETIRASWVWKELHAARNVRPSFHSSLGLYGGLLYTGVFYMLARGKEPWTLKHQGTDSESLKPISECKVIEYPKHDNKISFDLLTSVSLTNTNHDHDQPPHLTLYDDQVPVTRNLAVFGGPEANFCPAGVYEFVPAESGEGERLQINAQNCIHCKTCDIKDPSQNINWVVPEPGGGPAYNGM</sequence>